<reference evidence="2 4" key="4">
    <citation type="submission" date="2023-08" db="EMBL/GenBank/DDBJ databases">
        <title>Genome sequencing of the thermostable Gram positive bacteria Geobacillus proteiniphilus strain T-6.</title>
        <authorList>
            <person name="Shulami S."/>
            <person name="Shoham Y."/>
        </authorList>
    </citation>
    <scope>NUCLEOTIDE SEQUENCE [LARGE SCALE GENOMIC DNA]</scope>
    <source>
        <strain evidence="2 4">T-6</strain>
    </source>
</reference>
<name>A0A1Q5T4V9_9BACL</name>
<keyword evidence="4" id="KW-1185">Reference proteome</keyword>
<evidence type="ECO:0000313" key="2">
    <source>
        <dbReference type="EMBL" id="WMJ15901.1"/>
    </source>
</evidence>
<dbReference type="EMBL" id="MQMG01000009">
    <property type="protein sequence ID" value="OKO95259.1"/>
    <property type="molecule type" value="Genomic_DNA"/>
</dbReference>
<reference evidence="1" key="3">
    <citation type="journal article" date="2019" name="Int. J. Syst. Evol. Microbiol.">
        <title>Geobacillus proteiniphilus sp. nov., a thermophilic bacterium isolated from a high-temperature heavy oil reservoir in China.</title>
        <authorList>
            <person name="Semenova E.M."/>
            <person name="Sokolova D.S."/>
            <person name="Grouzdev D.S."/>
            <person name="Poltaraus A.B."/>
            <person name="Vinokurova N.G."/>
            <person name="Tourova T.P."/>
            <person name="Nazina T.N."/>
        </authorList>
    </citation>
    <scope>NUCLEOTIDE SEQUENCE</scope>
    <source>
        <strain evidence="1">1017</strain>
    </source>
</reference>
<reference evidence="3" key="2">
    <citation type="submission" date="2017-01" db="EMBL/GenBank/DDBJ databases">
        <title>Genome sequencing and annotation of Geobacillus sp. 1017, a Hydrocarbon-Oxidizing Thermophilic Bacterium Isolated from a Heavy Oil Reservoir (China).</title>
        <authorList>
            <person name="Kadnikov V.V."/>
            <person name="Mardanov A.V."/>
            <person name="Poltaraus A.B."/>
            <person name="Sokolova D.S."/>
            <person name="Semenova E.M."/>
            <person name="Ravin N.V."/>
            <person name="Tourova T.P."/>
            <person name="Nazina T.N."/>
        </authorList>
    </citation>
    <scope>NUCLEOTIDE SEQUENCE [LARGE SCALE GENOMIC DNA]</scope>
    <source>
        <strain evidence="3">1017</strain>
    </source>
</reference>
<accession>A0A1Q5T4V9</accession>
<gene>
    <name evidence="1" type="ORF">BRO54_1064</name>
    <name evidence="2" type="ORF">RA955_14455</name>
</gene>
<protein>
    <submittedName>
        <fullName evidence="1">Uncharacterized protein</fullName>
    </submittedName>
</protein>
<dbReference type="Proteomes" id="UP000186030">
    <property type="component" value="Unassembled WGS sequence"/>
</dbReference>
<evidence type="ECO:0000313" key="4">
    <source>
        <dbReference type="Proteomes" id="UP001223761"/>
    </source>
</evidence>
<evidence type="ECO:0000313" key="3">
    <source>
        <dbReference type="Proteomes" id="UP000186030"/>
    </source>
</evidence>
<dbReference type="EMBL" id="CP133076">
    <property type="protein sequence ID" value="WMJ15901.1"/>
    <property type="molecule type" value="Genomic_DNA"/>
</dbReference>
<reference evidence="1 3" key="1">
    <citation type="submission" date="2016-11" db="EMBL/GenBank/DDBJ databases">
        <authorList>
            <person name="Kadnikov V."/>
            <person name="Nazina T."/>
        </authorList>
    </citation>
    <scope>NUCLEOTIDE SEQUENCE [LARGE SCALE GENOMIC DNA]</scope>
    <source>
        <strain evidence="1 3">1017</strain>
    </source>
</reference>
<organism evidence="1 3">
    <name type="scientific">Geobacillus proteiniphilus</name>
    <dbReference type="NCBI Taxonomy" id="860353"/>
    <lineage>
        <taxon>Bacteria</taxon>
        <taxon>Bacillati</taxon>
        <taxon>Bacillota</taxon>
        <taxon>Bacilli</taxon>
        <taxon>Bacillales</taxon>
        <taxon>Anoxybacillaceae</taxon>
        <taxon>Geobacillus</taxon>
    </lineage>
</organism>
<evidence type="ECO:0000313" key="1">
    <source>
        <dbReference type="EMBL" id="OKO95259.1"/>
    </source>
</evidence>
<dbReference type="RefSeq" id="WP_161496643.1">
    <property type="nucleotide sequence ID" value="NZ_CP133076.1"/>
</dbReference>
<sequence>MKTKIFSIGCEHHQFRKTNLKFIGSETIDPRMLTRNDEKMFNYIEMK</sequence>
<proteinExistence type="predicted"/>
<dbReference type="AlphaFoldDB" id="A0A1Q5T4V9"/>
<dbReference type="Proteomes" id="UP001223761">
    <property type="component" value="Chromosome"/>
</dbReference>